<organism evidence="1 2">
    <name type="scientific">Catharanthus roseus</name>
    <name type="common">Madagascar periwinkle</name>
    <name type="synonym">Vinca rosea</name>
    <dbReference type="NCBI Taxonomy" id="4058"/>
    <lineage>
        <taxon>Eukaryota</taxon>
        <taxon>Viridiplantae</taxon>
        <taxon>Streptophyta</taxon>
        <taxon>Embryophyta</taxon>
        <taxon>Tracheophyta</taxon>
        <taxon>Spermatophyta</taxon>
        <taxon>Magnoliopsida</taxon>
        <taxon>eudicotyledons</taxon>
        <taxon>Gunneridae</taxon>
        <taxon>Pentapetalae</taxon>
        <taxon>asterids</taxon>
        <taxon>lamiids</taxon>
        <taxon>Gentianales</taxon>
        <taxon>Apocynaceae</taxon>
        <taxon>Rauvolfioideae</taxon>
        <taxon>Vinceae</taxon>
        <taxon>Catharanthinae</taxon>
        <taxon>Catharanthus</taxon>
    </lineage>
</organism>
<dbReference type="EMBL" id="CM044702">
    <property type="protein sequence ID" value="KAI5678547.1"/>
    <property type="molecule type" value="Genomic_DNA"/>
</dbReference>
<proteinExistence type="predicted"/>
<sequence>MLYPNVVEDDEDDDDADADYDVSSAYDEDNSYHDEEDNISTPLNPLSPTTVNQLQSSQWFSNAPYGYISFGAFLDMGSGQQIDNLIKSGTIRLLDWNDAMTDLQIGMSFIDKIQAISVVQKWFIRIG</sequence>
<dbReference type="Proteomes" id="UP001060085">
    <property type="component" value="Linkage Group LG02"/>
</dbReference>
<reference evidence="2" key="1">
    <citation type="journal article" date="2023" name="Nat. Plants">
        <title>Single-cell RNA sequencing provides a high-resolution roadmap for understanding the multicellular compartmentation of specialized metabolism.</title>
        <authorList>
            <person name="Sun S."/>
            <person name="Shen X."/>
            <person name="Li Y."/>
            <person name="Li Y."/>
            <person name="Wang S."/>
            <person name="Li R."/>
            <person name="Zhang H."/>
            <person name="Shen G."/>
            <person name="Guo B."/>
            <person name="Wei J."/>
            <person name="Xu J."/>
            <person name="St-Pierre B."/>
            <person name="Chen S."/>
            <person name="Sun C."/>
        </authorList>
    </citation>
    <scope>NUCLEOTIDE SEQUENCE [LARGE SCALE GENOMIC DNA]</scope>
</reference>
<evidence type="ECO:0000313" key="2">
    <source>
        <dbReference type="Proteomes" id="UP001060085"/>
    </source>
</evidence>
<comment type="caution">
    <text evidence="1">The sequence shown here is derived from an EMBL/GenBank/DDBJ whole genome shotgun (WGS) entry which is preliminary data.</text>
</comment>
<evidence type="ECO:0000313" key="1">
    <source>
        <dbReference type="EMBL" id="KAI5678547.1"/>
    </source>
</evidence>
<gene>
    <name evidence="1" type="ORF">M9H77_09497</name>
</gene>
<accession>A0ACC0C0R8</accession>
<name>A0ACC0C0R8_CATRO</name>
<keyword evidence="2" id="KW-1185">Reference proteome</keyword>
<protein>
    <submittedName>
        <fullName evidence="1">Uncharacterized protein</fullName>
    </submittedName>
</protein>